<sequence>MPFSIYWFPEKHVLSYLDSESITEKENMRASADMLTFVQATSVIMGKESSLTPSNYIRWRRKLTKWLDINSLQERYIKKHEIHYRLTPTDFQPQSHCLTRSIWQRICRQLKTRRVILNNRQQHDKLLKRLEALRMNQFQNAIHKLTSEEFKRVWNMKCREAITEEDFRKFSVYLGLKQHKSTKEEAFKKNTVTKSIVSKPLPTLNINPPTSVNLENLATYLHDRKVKGTHCRHSGN</sequence>
<keyword evidence="2" id="KW-1185">Reference proteome</keyword>
<accession>A0A8T0DC94</accession>
<dbReference type="Proteomes" id="UP000699462">
    <property type="component" value="Unassembled WGS sequence"/>
</dbReference>
<comment type="caution">
    <text evidence="1">The sequence shown here is derived from an EMBL/GenBank/DDBJ whole genome shotgun (WGS) entry which is preliminary data.</text>
</comment>
<evidence type="ECO:0000313" key="2">
    <source>
        <dbReference type="Proteomes" id="UP000699462"/>
    </source>
</evidence>
<dbReference type="EMBL" id="JTDF01008950">
    <property type="protein sequence ID" value="KAF8564347.1"/>
    <property type="molecule type" value="Genomic_DNA"/>
</dbReference>
<protein>
    <submittedName>
        <fullName evidence="1">Uncharacterized protein</fullName>
    </submittedName>
</protein>
<name>A0A8T0DC94_9TREM</name>
<reference evidence="1 2" key="1">
    <citation type="submission" date="2019-07" db="EMBL/GenBank/DDBJ databases">
        <title>Annotation for the trematode Paragonimus westermani.</title>
        <authorList>
            <person name="Choi Y.-J."/>
        </authorList>
    </citation>
    <scope>NUCLEOTIDE SEQUENCE [LARGE SCALE GENOMIC DNA]</scope>
    <source>
        <strain evidence="1">180907_Pwestermani</strain>
    </source>
</reference>
<evidence type="ECO:0000313" key="1">
    <source>
        <dbReference type="EMBL" id="KAF8564347.1"/>
    </source>
</evidence>
<proteinExistence type="predicted"/>
<gene>
    <name evidence="1" type="ORF">P879_02574</name>
</gene>
<dbReference type="OrthoDB" id="6261899at2759"/>
<dbReference type="AlphaFoldDB" id="A0A8T0DC94"/>
<organism evidence="1 2">
    <name type="scientific">Paragonimus westermani</name>
    <dbReference type="NCBI Taxonomy" id="34504"/>
    <lineage>
        <taxon>Eukaryota</taxon>
        <taxon>Metazoa</taxon>
        <taxon>Spiralia</taxon>
        <taxon>Lophotrochozoa</taxon>
        <taxon>Platyhelminthes</taxon>
        <taxon>Trematoda</taxon>
        <taxon>Digenea</taxon>
        <taxon>Plagiorchiida</taxon>
        <taxon>Troglotremata</taxon>
        <taxon>Troglotrematidae</taxon>
        <taxon>Paragonimus</taxon>
    </lineage>
</organism>